<comment type="caution">
    <text evidence="2">The sequence shown here is derived from an EMBL/GenBank/DDBJ whole genome shotgun (WGS) entry which is preliminary data.</text>
</comment>
<dbReference type="GO" id="GO:0016032">
    <property type="term" value="P:viral process"/>
    <property type="evidence" value="ECO:0007669"/>
    <property type="project" value="InterPro"/>
</dbReference>
<proteinExistence type="predicted"/>
<reference evidence="2 3" key="1">
    <citation type="submission" date="2018-07" db="EMBL/GenBank/DDBJ databases">
        <title>A high quality draft genome assembly of the barn swallow (H. rustica rustica).</title>
        <authorList>
            <person name="Formenti G."/>
            <person name="Chiara M."/>
            <person name="Poveda L."/>
            <person name="Francoijs K.-J."/>
            <person name="Bonisoli-Alquati A."/>
            <person name="Canova L."/>
            <person name="Gianfranceschi L."/>
            <person name="Horner D.S."/>
            <person name="Saino N."/>
        </authorList>
    </citation>
    <scope>NUCLEOTIDE SEQUENCE [LARGE SCALE GENOMIC DNA]</scope>
    <source>
        <strain evidence="2">Chelidonia</strain>
        <tissue evidence="2">Blood</tissue>
    </source>
</reference>
<dbReference type="AlphaFoldDB" id="A0A3M0KPD3"/>
<sequence>MWGPPATRRTPRHGLGLLKSLNKSLGITLPLVEVVSVEARSQGRRRQLRSTLGALFRRQTSNLELSRPQEGAPPKAPPYYPTCGNAPMRSSLAQTTPPSGRRVSWTSGSHAPSSGSHDEEPEGVKLGPESMGLPQSSPVPSLAPAVYKNSRGGHNVRPVYHPFPQSTIRDLCKAHRDYGRESPYFRGLLRSDLGGAAVVPADLRQLFSCLMNSTEFKLWEAAWRQLLRDALPGLLTDPESAVDEEGNALTLDHLLDSRHQPYRLRLTEGLHLKNADWTLASVNTEEQGAWPVPEGEFIVIGD</sequence>
<accession>A0A3M0KPD3</accession>
<dbReference type="SUPFAM" id="SSF47943">
    <property type="entry name" value="Retrovirus capsid protein, N-terminal core domain"/>
    <property type="match status" value="1"/>
</dbReference>
<organism evidence="2 3">
    <name type="scientific">Hirundo rustica rustica</name>
    <dbReference type="NCBI Taxonomy" id="333673"/>
    <lineage>
        <taxon>Eukaryota</taxon>
        <taxon>Metazoa</taxon>
        <taxon>Chordata</taxon>
        <taxon>Craniata</taxon>
        <taxon>Vertebrata</taxon>
        <taxon>Euteleostomi</taxon>
        <taxon>Archelosauria</taxon>
        <taxon>Archosauria</taxon>
        <taxon>Dinosauria</taxon>
        <taxon>Saurischia</taxon>
        <taxon>Theropoda</taxon>
        <taxon>Coelurosauria</taxon>
        <taxon>Aves</taxon>
        <taxon>Neognathae</taxon>
        <taxon>Neoaves</taxon>
        <taxon>Telluraves</taxon>
        <taxon>Australaves</taxon>
        <taxon>Passeriformes</taxon>
        <taxon>Sylvioidea</taxon>
        <taxon>Hirundinidae</taxon>
        <taxon>Hirundo</taxon>
    </lineage>
</organism>
<name>A0A3M0KPD3_HIRRU</name>
<dbReference type="Gene3D" id="1.10.375.10">
    <property type="entry name" value="Human Immunodeficiency Virus Type 1 Capsid Protein"/>
    <property type="match status" value="1"/>
</dbReference>
<feature type="compositionally biased region" description="Polar residues" evidence="1">
    <location>
        <begin position="91"/>
        <end position="115"/>
    </location>
</feature>
<gene>
    <name evidence="2" type="ORF">DUI87_07228</name>
</gene>
<dbReference type="EMBL" id="QRBI01000104">
    <property type="protein sequence ID" value="RMC15048.1"/>
    <property type="molecule type" value="Genomic_DNA"/>
</dbReference>
<dbReference type="OrthoDB" id="9219236at2759"/>
<dbReference type="Proteomes" id="UP000269221">
    <property type="component" value="Unassembled WGS sequence"/>
</dbReference>
<keyword evidence="3" id="KW-1185">Reference proteome</keyword>
<feature type="region of interest" description="Disordered" evidence="1">
    <location>
        <begin position="59"/>
        <end position="150"/>
    </location>
</feature>
<protein>
    <submittedName>
        <fullName evidence="2">Uncharacterized protein</fullName>
    </submittedName>
</protein>
<dbReference type="InterPro" id="IPR008919">
    <property type="entry name" value="Retrov_capsid_N"/>
</dbReference>
<evidence type="ECO:0000313" key="3">
    <source>
        <dbReference type="Proteomes" id="UP000269221"/>
    </source>
</evidence>
<evidence type="ECO:0000313" key="2">
    <source>
        <dbReference type="EMBL" id="RMC15048.1"/>
    </source>
</evidence>
<evidence type="ECO:0000256" key="1">
    <source>
        <dbReference type="SAM" id="MobiDB-lite"/>
    </source>
</evidence>
<dbReference type="Pfam" id="PF00607">
    <property type="entry name" value="Gag_p24"/>
    <property type="match status" value="1"/>
</dbReference>